<comment type="caution">
    <text evidence="2">The sequence shown here is derived from an EMBL/GenBank/DDBJ whole genome shotgun (WGS) entry which is preliminary data.</text>
</comment>
<dbReference type="NCBIfam" id="TIGR03083">
    <property type="entry name" value="maleylpyruvate isomerase family mycothiol-dependent enzyme"/>
    <property type="match status" value="1"/>
</dbReference>
<dbReference type="Pfam" id="PF11716">
    <property type="entry name" value="MDMPI_N"/>
    <property type="match status" value="1"/>
</dbReference>
<dbReference type="InterPro" id="IPR034660">
    <property type="entry name" value="DinB/YfiT-like"/>
</dbReference>
<sequence>MDRTETVAALDAEIRELTGTLQGLTGKEARRPTRCAPWDVAALAEHTVGAVHRPALMLDGVAPARAEVSALGYYSPDVRFSDRVNRERVDSAMQAAALRTDPGETGRALEAAWLEVEPRLLAAPAGRTVLTRHGDAMLLDDFLVTRVVELLLHGLDLADALEREPWATPEALAIVQRLLFGDADPGPLGTAGLTGLDAVRAATGRTLPGRPGPETLDGAAVNFLALG</sequence>
<dbReference type="RefSeq" id="WP_184388429.1">
    <property type="nucleotide sequence ID" value="NZ_BAAAJD010000023.1"/>
</dbReference>
<dbReference type="InterPro" id="IPR024344">
    <property type="entry name" value="MDMPI_metal-binding"/>
</dbReference>
<proteinExistence type="predicted"/>
<dbReference type="InterPro" id="IPR017517">
    <property type="entry name" value="Maleyloyr_isom"/>
</dbReference>
<reference evidence="2 3" key="1">
    <citation type="submission" date="2020-08" db="EMBL/GenBank/DDBJ databases">
        <title>Sequencing the genomes of 1000 actinobacteria strains.</title>
        <authorList>
            <person name="Klenk H.-P."/>
        </authorList>
    </citation>
    <scope>NUCLEOTIDE SEQUENCE [LARGE SCALE GENOMIC DNA]</scope>
    <source>
        <strain evidence="2 3">DSM 44551</strain>
    </source>
</reference>
<evidence type="ECO:0000313" key="2">
    <source>
        <dbReference type="EMBL" id="MBB5430503.1"/>
    </source>
</evidence>
<dbReference type="SUPFAM" id="SSF109854">
    <property type="entry name" value="DinB/YfiT-like putative metalloenzymes"/>
    <property type="match status" value="1"/>
</dbReference>
<dbReference type="Gene3D" id="1.20.120.450">
    <property type="entry name" value="dinb family like domain"/>
    <property type="match status" value="1"/>
</dbReference>
<evidence type="ECO:0000259" key="1">
    <source>
        <dbReference type="Pfam" id="PF11716"/>
    </source>
</evidence>
<organism evidence="2 3">
    <name type="scientific">Nocardiopsis composta</name>
    <dbReference type="NCBI Taxonomy" id="157465"/>
    <lineage>
        <taxon>Bacteria</taxon>
        <taxon>Bacillati</taxon>
        <taxon>Actinomycetota</taxon>
        <taxon>Actinomycetes</taxon>
        <taxon>Streptosporangiales</taxon>
        <taxon>Nocardiopsidaceae</taxon>
        <taxon>Nocardiopsis</taxon>
    </lineage>
</organism>
<dbReference type="GO" id="GO:0046872">
    <property type="term" value="F:metal ion binding"/>
    <property type="evidence" value="ECO:0007669"/>
    <property type="project" value="InterPro"/>
</dbReference>
<dbReference type="AlphaFoldDB" id="A0A7W8QIR8"/>
<evidence type="ECO:0000313" key="3">
    <source>
        <dbReference type="Proteomes" id="UP000572635"/>
    </source>
</evidence>
<accession>A0A7W8QIR8</accession>
<dbReference type="EMBL" id="JACHDB010000001">
    <property type="protein sequence ID" value="MBB5430503.1"/>
    <property type="molecule type" value="Genomic_DNA"/>
</dbReference>
<feature type="domain" description="Mycothiol-dependent maleylpyruvate isomerase metal-binding" evidence="1">
    <location>
        <begin position="10"/>
        <end position="158"/>
    </location>
</feature>
<dbReference type="Proteomes" id="UP000572635">
    <property type="component" value="Unassembled WGS sequence"/>
</dbReference>
<keyword evidence="3" id="KW-1185">Reference proteome</keyword>
<name>A0A7W8QIR8_9ACTN</name>
<gene>
    <name evidence="2" type="ORF">HDA36_000587</name>
</gene>
<protein>
    <submittedName>
        <fullName evidence="2">Uncharacterized protein (TIGR03083 family)</fullName>
    </submittedName>
</protein>